<accession>A0ABV9SCN1</accession>
<evidence type="ECO:0000313" key="2">
    <source>
        <dbReference type="Proteomes" id="UP001595859"/>
    </source>
</evidence>
<keyword evidence="2" id="KW-1185">Reference proteome</keyword>
<gene>
    <name evidence="1" type="ORF">ACFPCV_32160</name>
</gene>
<evidence type="ECO:0008006" key="3">
    <source>
        <dbReference type="Google" id="ProtNLM"/>
    </source>
</evidence>
<dbReference type="EMBL" id="JBHSIS010000022">
    <property type="protein sequence ID" value="MFC4858176.1"/>
    <property type="molecule type" value="Genomic_DNA"/>
</dbReference>
<evidence type="ECO:0000313" key="1">
    <source>
        <dbReference type="EMBL" id="MFC4858176.1"/>
    </source>
</evidence>
<reference evidence="2" key="1">
    <citation type="journal article" date="2019" name="Int. J. Syst. Evol. Microbiol.">
        <title>The Global Catalogue of Microorganisms (GCM) 10K type strain sequencing project: providing services to taxonomists for standard genome sequencing and annotation.</title>
        <authorList>
            <consortium name="The Broad Institute Genomics Platform"/>
            <consortium name="The Broad Institute Genome Sequencing Center for Infectious Disease"/>
            <person name="Wu L."/>
            <person name="Ma J."/>
        </authorList>
    </citation>
    <scope>NUCLEOTIDE SEQUENCE [LARGE SCALE GENOMIC DNA]</scope>
    <source>
        <strain evidence="2">ZS-22-S1</strain>
    </source>
</reference>
<organism evidence="1 2">
    <name type="scientific">Actinophytocola glycyrrhizae</name>
    <dbReference type="NCBI Taxonomy" id="2044873"/>
    <lineage>
        <taxon>Bacteria</taxon>
        <taxon>Bacillati</taxon>
        <taxon>Actinomycetota</taxon>
        <taxon>Actinomycetes</taxon>
        <taxon>Pseudonocardiales</taxon>
        <taxon>Pseudonocardiaceae</taxon>
    </lineage>
</organism>
<dbReference type="Proteomes" id="UP001595859">
    <property type="component" value="Unassembled WGS sequence"/>
</dbReference>
<name>A0ABV9SCN1_9PSEU</name>
<sequence length="104" mass="11071">MTNDGIKVVPEELETFAGGMHQRGDEVTELSDTVKGIDLGVTSLGLFAQAFAEQAIASTTETGLGIRLLGLHLTSDATYTNDAATTYRNSDQAQAGRFRSPDVH</sequence>
<dbReference type="RefSeq" id="WP_378060467.1">
    <property type="nucleotide sequence ID" value="NZ_JBHSIS010000022.1"/>
</dbReference>
<protein>
    <recommendedName>
        <fullName evidence="3">Excreted virulence factor EspC (Type VII ESX diderm)</fullName>
    </recommendedName>
</protein>
<comment type="caution">
    <text evidence="1">The sequence shown here is derived from an EMBL/GenBank/DDBJ whole genome shotgun (WGS) entry which is preliminary data.</text>
</comment>
<proteinExistence type="predicted"/>